<name>A0A0N4WV26_HAEPC</name>
<evidence type="ECO:0000313" key="2">
    <source>
        <dbReference type="EMBL" id="VDO56948.1"/>
    </source>
</evidence>
<reference evidence="4" key="1">
    <citation type="submission" date="2017-02" db="UniProtKB">
        <authorList>
            <consortium name="WormBaseParasite"/>
        </authorList>
    </citation>
    <scope>IDENTIFICATION</scope>
</reference>
<reference evidence="2 3" key="2">
    <citation type="submission" date="2018-11" db="EMBL/GenBank/DDBJ databases">
        <authorList>
            <consortium name="Pathogen Informatics"/>
        </authorList>
    </citation>
    <scope>NUCLEOTIDE SEQUENCE [LARGE SCALE GENOMIC DNA]</scope>
    <source>
        <strain evidence="2 3">MHpl1</strain>
    </source>
</reference>
<proteinExistence type="predicted"/>
<evidence type="ECO:0000313" key="4">
    <source>
        <dbReference type="WBParaSite" id="HPLM_0001553601-mRNA-1"/>
    </source>
</evidence>
<dbReference type="Gene3D" id="3.30.530.20">
    <property type="match status" value="1"/>
</dbReference>
<evidence type="ECO:0000256" key="1">
    <source>
        <dbReference type="SAM" id="MobiDB-lite"/>
    </source>
</evidence>
<dbReference type="AlphaFoldDB" id="A0A0N4WV26"/>
<dbReference type="STRING" id="6290.A0A0N4WV26"/>
<dbReference type="Proteomes" id="UP000268014">
    <property type="component" value="Unassembled WGS sequence"/>
</dbReference>
<accession>A0A0N4WV26</accession>
<feature type="compositionally biased region" description="Basic and acidic residues" evidence="1">
    <location>
        <begin position="1"/>
        <end position="11"/>
    </location>
</feature>
<feature type="region of interest" description="Disordered" evidence="1">
    <location>
        <begin position="1"/>
        <end position="24"/>
    </location>
</feature>
<protein>
    <submittedName>
        <fullName evidence="4">Protein kinase domain-containing protein</fullName>
    </submittedName>
</protein>
<dbReference type="WBParaSite" id="HPLM_0001553601-mRNA-1">
    <property type="protein sequence ID" value="HPLM_0001553601-mRNA-1"/>
    <property type="gene ID" value="HPLM_0001553601"/>
</dbReference>
<dbReference type="InterPro" id="IPR023393">
    <property type="entry name" value="START-like_dom_sf"/>
</dbReference>
<organism evidence="4">
    <name type="scientific">Haemonchus placei</name>
    <name type="common">Barber's pole worm</name>
    <dbReference type="NCBI Taxonomy" id="6290"/>
    <lineage>
        <taxon>Eukaryota</taxon>
        <taxon>Metazoa</taxon>
        <taxon>Ecdysozoa</taxon>
        <taxon>Nematoda</taxon>
        <taxon>Chromadorea</taxon>
        <taxon>Rhabditida</taxon>
        <taxon>Rhabditina</taxon>
        <taxon>Rhabditomorpha</taxon>
        <taxon>Strongyloidea</taxon>
        <taxon>Trichostrongylidae</taxon>
        <taxon>Haemonchus</taxon>
    </lineage>
</organism>
<sequence>MKKRGHQDEHANSLYPAEGKGTHRERHELWKAKEFDARGSRSRGAPKTRGFVHVAAGWYKPNPEDPENSSIYEYLVSMDLKGMLVKTVANQALGKMVRDDMENNRIYALKLAAR</sequence>
<gene>
    <name evidence="2" type="ORF">HPLM_LOCUS15528</name>
</gene>
<keyword evidence="3" id="KW-1185">Reference proteome</keyword>
<evidence type="ECO:0000313" key="3">
    <source>
        <dbReference type="Proteomes" id="UP000268014"/>
    </source>
</evidence>
<dbReference type="OrthoDB" id="74575at2759"/>
<dbReference type="EMBL" id="UZAF01019019">
    <property type="protein sequence ID" value="VDO56948.1"/>
    <property type="molecule type" value="Genomic_DNA"/>
</dbReference>